<reference evidence="1" key="1">
    <citation type="journal article" date="2014" name="Front. Microbiol.">
        <title>High frequency of phylogenetically diverse reductive dehalogenase-homologous genes in deep subseafloor sedimentary metagenomes.</title>
        <authorList>
            <person name="Kawai M."/>
            <person name="Futagami T."/>
            <person name="Toyoda A."/>
            <person name="Takaki Y."/>
            <person name="Nishi S."/>
            <person name="Hori S."/>
            <person name="Arai W."/>
            <person name="Tsubouchi T."/>
            <person name="Morono Y."/>
            <person name="Uchiyama I."/>
            <person name="Ito T."/>
            <person name="Fujiyama A."/>
            <person name="Inagaki F."/>
            <person name="Takami H."/>
        </authorList>
    </citation>
    <scope>NUCLEOTIDE SEQUENCE</scope>
    <source>
        <strain evidence="1">Expedition CK06-06</strain>
    </source>
</reference>
<comment type="caution">
    <text evidence="1">The sequence shown here is derived from an EMBL/GenBank/DDBJ whole genome shotgun (WGS) entry which is preliminary data.</text>
</comment>
<evidence type="ECO:0000313" key="1">
    <source>
        <dbReference type="EMBL" id="GAH83576.1"/>
    </source>
</evidence>
<protein>
    <recommendedName>
        <fullName evidence="2">Ribbon-helix-helix protein CopG domain-containing protein</fullName>
    </recommendedName>
</protein>
<name>X1IMD5_9ZZZZ</name>
<accession>X1IMD5</accession>
<organism evidence="1">
    <name type="scientific">marine sediment metagenome</name>
    <dbReference type="NCBI Taxonomy" id="412755"/>
    <lineage>
        <taxon>unclassified sequences</taxon>
        <taxon>metagenomes</taxon>
        <taxon>ecological metagenomes</taxon>
    </lineage>
</organism>
<dbReference type="EMBL" id="BARU01037020">
    <property type="protein sequence ID" value="GAH83576.1"/>
    <property type="molecule type" value="Genomic_DNA"/>
</dbReference>
<feature type="non-terminal residue" evidence="1">
    <location>
        <position position="1"/>
    </location>
</feature>
<evidence type="ECO:0008006" key="2">
    <source>
        <dbReference type="Google" id="ProtNLM"/>
    </source>
</evidence>
<sequence length="65" mass="7683">CSRVRRLEDKDKFTIRAPPNLIKLIDRFLETGATYLNLSEFARAALREKIQRDAPWLYEEMVRGT</sequence>
<gene>
    <name evidence="1" type="ORF">S03H2_57735</name>
</gene>
<dbReference type="CDD" id="cd22231">
    <property type="entry name" value="RHH_NikR_HicB-like"/>
    <property type="match status" value="1"/>
</dbReference>
<dbReference type="AlphaFoldDB" id="X1IMD5"/>
<proteinExistence type="predicted"/>